<evidence type="ECO:0000256" key="15">
    <source>
        <dbReference type="SAM" id="MobiDB-lite"/>
    </source>
</evidence>
<dbReference type="Pfam" id="PF02366">
    <property type="entry name" value="PMT"/>
    <property type="match status" value="1"/>
</dbReference>
<reference evidence="17" key="1">
    <citation type="submission" date="2023-03" db="EMBL/GenBank/DDBJ databases">
        <title>Mating type loci evolution in Malassezia.</title>
        <authorList>
            <person name="Coelho M.A."/>
        </authorList>
    </citation>
    <scope>NUCLEOTIDE SEQUENCE</scope>
    <source>
        <strain evidence="17">CBS 9431</strain>
    </source>
</reference>
<dbReference type="GO" id="GO:0005789">
    <property type="term" value="C:endoplasmic reticulum membrane"/>
    <property type="evidence" value="ECO:0007669"/>
    <property type="project" value="UniProtKB-SubCell"/>
</dbReference>
<evidence type="ECO:0000313" key="17">
    <source>
        <dbReference type="EMBL" id="WFD41334.1"/>
    </source>
</evidence>
<dbReference type="InterPro" id="IPR036300">
    <property type="entry name" value="MIR_dom_sf"/>
</dbReference>
<dbReference type="AlphaFoldDB" id="A0AAF0F661"/>
<feature type="transmembrane region" description="Helical" evidence="14">
    <location>
        <begin position="748"/>
        <end position="765"/>
    </location>
</feature>
<keyword evidence="6 14" id="KW-0808">Transferase</keyword>
<feature type="domain" description="MIR" evidence="16">
    <location>
        <begin position="408"/>
        <end position="465"/>
    </location>
</feature>
<dbReference type="Proteomes" id="UP001217754">
    <property type="component" value="Chromosome 9"/>
</dbReference>
<feature type="transmembrane region" description="Helical" evidence="14">
    <location>
        <begin position="230"/>
        <end position="261"/>
    </location>
</feature>
<proteinExistence type="inferred from homology"/>
<comment type="catalytic activity">
    <reaction evidence="12 14">
        <text>a di-trans,poly-cis-dolichyl beta-D-mannosyl phosphate + L-threonyl-[protein] = 3-O-(alpha-D-mannosyl)-L-threonyl-[protein] + a di-trans,poly-cis-dolichyl phosphate + H(+)</text>
        <dbReference type="Rhea" id="RHEA:53396"/>
        <dbReference type="Rhea" id="RHEA-COMP:11060"/>
        <dbReference type="Rhea" id="RHEA-COMP:13547"/>
        <dbReference type="Rhea" id="RHEA-COMP:19498"/>
        <dbReference type="Rhea" id="RHEA-COMP:19501"/>
        <dbReference type="ChEBI" id="CHEBI:15378"/>
        <dbReference type="ChEBI" id="CHEBI:30013"/>
        <dbReference type="ChEBI" id="CHEBI:57683"/>
        <dbReference type="ChEBI" id="CHEBI:58211"/>
        <dbReference type="ChEBI" id="CHEBI:137323"/>
        <dbReference type="EC" id="2.4.1.109"/>
    </reaction>
</comment>
<evidence type="ECO:0000259" key="16">
    <source>
        <dbReference type="PROSITE" id="PS50919"/>
    </source>
</evidence>
<sequence length="791" mass="90973">MHTRSKSATKWPGDEGLPNDEKGGEKDRLMRSSRVSKYANAIPVHRPPESPVQRLMSYLHNDRVMLIVYTVLSIITRLYRIGSNHKVVWDEAHFGKFGSYYIRHMFYFDVHPPLGKILVSLAGALSGFNGEFEFESGHDYPKEVPFVQMRIIMAIYGILMVPVAFLTAQSFRWNWRAKHLFTLMVLLDNGWLTISRFILLDSMLLLFTLCVVLGLVRFHRLQDQSFTKPWWGWLFFTGVSIGCVSSVKMVGLFVTSLVGLYTVEDLWNKFGDLKMPVRTYLRHWCARILALIVVPILIYLLSFKLHFAILYKTGPGDAQMSSLFQANLVGSEMAEYPLEAAYGSRATFKNMGYGGGLLHSHIQTYPEGSQEQQVTCYHYKDTNNEFIITPLLDEPKLPGPNDTDVPPPRMLKSGDTFRFLHHETGHTLRAHNNFKAPITKDHYEVSAGGSVDDGSAYDYWVVEVLDDLQLGKGHEGAPVRTLTSSLRFRNKELGCYMRAGHVTLPDWGWKQLEVACDPADNPHDEFTHWNVENHWNDRLEKSTQSRFKSPFLKDFIHLNVAMMISNNALIPDQDKADMLASKPLEWPWMWNGLRMNGWGADQDKYYLIGNPFVWWGSTLSLHIVVFVVAWYVLRRQRRIVDMSPAVWDDFLFGLKVGVLGWLLHYGPFLLMGRVTYIHHYLPTLYFAVIVMAHLLDHFFWNDATARYRIDLGQFLRTGHLSVGKPSAWLHDAPNAPSRGTPLSERTKNILFGVAVVMLFGIFWWFRAISFGMSGDISEWHGLKWRKSWNIY</sequence>
<evidence type="ECO:0000256" key="12">
    <source>
        <dbReference type="ARBA" id="ARBA00045085"/>
    </source>
</evidence>
<dbReference type="EMBL" id="CP119966">
    <property type="protein sequence ID" value="WFD41334.1"/>
    <property type="molecule type" value="Genomic_DNA"/>
</dbReference>
<feature type="region of interest" description="Disordered" evidence="15">
    <location>
        <begin position="1"/>
        <end position="30"/>
    </location>
</feature>
<feature type="transmembrane region" description="Helical" evidence="14">
    <location>
        <begin position="151"/>
        <end position="171"/>
    </location>
</feature>
<dbReference type="PANTHER" id="PTHR10050:SF46">
    <property type="entry name" value="PROTEIN O-MANNOSYL-TRANSFERASE 2"/>
    <property type="match status" value="1"/>
</dbReference>
<dbReference type="PANTHER" id="PTHR10050">
    <property type="entry name" value="DOLICHYL-PHOSPHATE-MANNOSE--PROTEIN MANNOSYLTRANSFERASE"/>
    <property type="match status" value="1"/>
</dbReference>
<evidence type="ECO:0000256" key="4">
    <source>
        <dbReference type="ARBA" id="ARBA00012839"/>
    </source>
</evidence>
<keyword evidence="11 14" id="KW-0472">Membrane</keyword>
<dbReference type="InterPro" id="IPR027005">
    <property type="entry name" value="PMT-like"/>
</dbReference>
<keyword evidence="10 14" id="KW-1133">Transmembrane helix</keyword>
<evidence type="ECO:0000256" key="2">
    <source>
        <dbReference type="ARBA" id="ARBA00004922"/>
    </source>
</evidence>
<keyword evidence="5 14" id="KW-0328">Glycosyltransferase</keyword>
<evidence type="ECO:0000256" key="5">
    <source>
        <dbReference type="ARBA" id="ARBA00022676"/>
    </source>
</evidence>
<dbReference type="PROSITE" id="PS50919">
    <property type="entry name" value="MIR"/>
    <property type="match status" value="2"/>
</dbReference>
<comment type="catalytic activity">
    <reaction evidence="13 14">
        <text>a di-trans,poly-cis-dolichyl beta-D-mannosyl phosphate + L-seryl-[protein] = 3-O-(alpha-D-mannosyl)-L-seryl-[protein] + a di-trans,poly-cis-dolichyl phosphate + H(+)</text>
        <dbReference type="Rhea" id="RHEA:17377"/>
        <dbReference type="Rhea" id="RHEA-COMP:9863"/>
        <dbReference type="Rhea" id="RHEA-COMP:13546"/>
        <dbReference type="Rhea" id="RHEA-COMP:19498"/>
        <dbReference type="Rhea" id="RHEA-COMP:19501"/>
        <dbReference type="ChEBI" id="CHEBI:15378"/>
        <dbReference type="ChEBI" id="CHEBI:29999"/>
        <dbReference type="ChEBI" id="CHEBI:57683"/>
        <dbReference type="ChEBI" id="CHEBI:58211"/>
        <dbReference type="ChEBI" id="CHEBI:137321"/>
        <dbReference type="EC" id="2.4.1.109"/>
    </reaction>
</comment>
<dbReference type="InterPro" id="IPR032421">
    <property type="entry name" value="PMT_4TMC"/>
</dbReference>
<dbReference type="InterPro" id="IPR003342">
    <property type="entry name" value="ArnT-like_N"/>
</dbReference>
<name>A0AAF0F661_9BASI</name>
<dbReference type="Gene3D" id="2.80.10.50">
    <property type="match status" value="1"/>
</dbReference>
<evidence type="ECO:0000256" key="10">
    <source>
        <dbReference type="ARBA" id="ARBA00022989"/>
    </source>
</evidence>
<evidence type="ECO:0000256" key="7">
    <source>
        <dbReference type="ARBA" id="ARBA00022692"/>
    </source>
</evidence>
<protein>
    <recommendedName>
        <fullName evidence="4 14">Dolichyl-phosphate-mannose--protein mannosyltransferase</fullName>
        <ecNumber evidence="4 14">2.4.1.109</ecNumber>
    </recommendedName>
</protein>
<accession>A0AAF0F661</accession>
<evidence type="ECO:0000256" key="3">
    <source>
        <dbReference type="ARBA" id="ARBA00007222"/>
    </source>
</evidence>
<feature type="transmembrane region" description="Helical" evidence="14">
    <location>
        <begin position="683"/>
        <end position="700"/>
    </location>
</feature>
<evidence type="ECO:0000313" key="18">
    <source>
        <dbReference type="Proteomes" id="UP001217754"/>
    </source>
</evidence>
<feature type="transmembrane region" description="Helical" evidence="14">
    <location>
        <begin position="191"/>
        <end position="218"/>
    </location>
</feature>
<dbReference type="Pfam" id="PF02815">
    <property type="entry name" value="MIR"/>
    <property type="match status" value="1"/>
</dbReference>
<comment type="function">
    <text evidence="14">Transfers mannose from Dol-P-mannose to Ser or Thr residues on proteins.</text>
</comment>
<feature type="transmembrane region" description="Helical" evidence="14">
    <location>
        <begin position="612"/>
        <end position="633"/>
    </location>
</feature>
<organism evidence="17 18">
    <name type="scientific">Malassezia japonica</name>
    <dbReference type="NCBI Taxonomy" id="223818"/>
    <lineage>
        <taxon>Eukaryota</taxon>
        <taxon>Fungi</taxon>
        <taxon>Dikarya</taxon>
        <taxon>Basidiomycota</taxon>
        <taxon>Ustilaginomycotina</taxon>
        <taxon>Malasseziomycetes</taxon>
        <taxon>Malasseziales</taxon>
        <taxon>Malasseziaceae</taxon>
        <taxon>Malassezia</taxon>
    </lineage>
</organism>
<dbReference type="GeneID" id="85227982"/>
<dbReference type="Pfam" id="PF16192">
    <property type="entry name" value="PMT_4TMC"/>
    <property type="match status" value="1"/>
</dbReference>
<comment type="pathway">
    <text evidence="2 14">Protein modification; protein glycosylation.</text>
</comment>
<gene>
    <name evidence="17" type="primary">PMT2</name>
    <name evidence="17" type="ORF">MJAP1_004331</name>
</gene>
<evidence type="ECO:0000256" key="6">
    <source>
        <dbReference type="ARBA" id="ARBA00022679"/>
    </source>
</evidence>
<feature type="transmembrane region" description="Helical" evidence="14">
    <location>
        <begin position="281"/>
        <end position="302"/>
    </location>
</feature>
<feature type="compositionally biased region" description="Basic and acidic residues" evidence="15">
    <location>
        <begin position="19"/>
        <end position="30"/>
    </location>
</feature>
<dbReference type="EC" id="2.4.1.109" evidence="4 14"/>
<dbReference type="SUPFAM" id="SSF82109">
    <property type="entry name" value="MIR domain"/>
    <property type="match status" value="1"/>
</dbReference>
<feature type="transmembrane region" description="Helical" evidence="14">
    <location>
        <begin position="645"/>
        <end position="663"/>
    </location>
</feature>
<evidence type="ECO:0000256" key="11">
    <source>
        <dbReference type="ARBA" id="ARBA00023136"/>
    </source>
</evidence>
<feature type="domain" description="MIR" evidence="16">
    <location>
        <begin position="476"/>
        <end position="534"/>
    </location>
</feature>
<comment type="subcellular location">
    <subcellularLocation>
        <location evidence="1 14">Endoplasmic reticulum membrane</location>
        <topology evidence="1 14">Multi-pass membrane protein</topology>
    </subcellularLocation>
</comment>
<dbReference type="InterPro" id="IPR016093">
    <property type="entry name" value="MIR_motif"/>
</dbReference>
<dbReference type="SMART" id="SM00472">
    <property type="entry name" value="MIR"/>
    <property type="match status" value="3"/>
</dbReference>
<keyword evidence="8" id="KW-0677">Repeat</keyword>
<evidence type="ECO:0000256" key="8">
    <source>
        <dbReference type="ARBA" id="ARBA00022737"/>
    </source>
</evidence>
<keyword evidence="9 14" id="KW-0256">Endoplasmic reticulum</keyword>
<evidence type="ECO:0000256" key="14">
    <source>
        <dbReference type="RuleBase" id="RU367007"/>
    </source>
</evidence>
<keyword evidence="18" id="KW-1185">Reference proteome</keyword>
<dbReference type="RefSeq" id="XP_060124231.1">
    <property type="nucleotide sequence ID" value="XM_060268248.1"/>
</dbReference>
<dbReference type="GO" id="GO:0004169">
    <property type="term" value="F:dolichyl-phosphate-mannose-protein mannosyltransferase activity"/>
    <property type="evidence" value="ECO:0007669"/>
    <property type="project" value="UniProtKB-UniRule"/>
</dbReference>
<comment type="similarity">
    <text evidence="3 14">Belongs to the glycosyltransferase 39 family.</text>
</comment>
<keyword evidence="7 14" id="KW-0812">Transmembrane</keyword>
<evidence type="ECO:0000256" key="13">
    <source>
        <dbReference type="ARBA" id="ARBA00045102"/>
    </source>
</evidence>
<evidence type="ECO:0000256" key="1">
    <source>
        <dbReference type="ARBA" id="ARBA00004477"/>
    </source>
</evidence>
<evidence type="ECO:0000256" key="9">
    <source>
        <dbReference type="ARBA" id="ARBA00022824"/>
    </source>
</evidence>